<organism evidence="4 5">
    <name type="scientific">Mucor circinelloides f. circinelloides (strain 1006PhL)</name>
    <name type="common">Mucormycosis agent</name>
    <name type="synonym">Calyptromyces circinelloides</name>
    <dbReference type="NCBI Taxonomy" id="1220926"/>
    <lineage>
        <taxon>Eukaryota</taxon>
        <taxon>Fungi</taxon>
        <taxon>Fungi incertae sedis</taxon>
        <taxon>Mucoromycota</taxon>
        <taxon>Mucoromycotina</taxon>
        <taxon>Mucoromycetes</taxon>
        <taxon>Mucorales</taxon>
        <taxon>Mucorineae</taxon>
        <taxon>Mucoraceae</taxon>
        <taxon>Mucor</taxon>
    </lineage>
</organism>
<reference evidence="5" key="1">
    <citation type="submission" date="2013-05" db="EMBL/GenBank/DDBJ databases">
        <title>The Genome sequence of Mucor circinelloides f. circinelloides 1006PhL.</title>
        <authorList>
            <consortium name="The Broad Institute Genomics Platform"/>
            <person name="Cuomo C."/>
            <person name="Earl A."/>
            <person name="Findley K."/>
            <person name="Lee S.C."/>
            <person name="Walker B."/>
            <person name="Young S."/>
            <person name="Zeng Q."/>
            <person name="Gargeya S."/>
            <person name="Fitzgerald M."/>
            <person name="Haas B."/>
            <person name="Abouelleil A."/>
            <person name="Allen A.W."/>
            <person name="Alvarado L."/>
            <person name="Arachchi H.M."/>
            <person name="Berlin A.M."/>
            <person name="Chapman S.B."/>
            <person name="Gainer-Dewar J."/>
            <person name="Goldberg J."/>
            <person name="Griggs A."/>
            <person name="Gujja S."/>
            <person name="Hansen M."/>
            <person name="Howarth C."/>
            <person name="Imamovic A."/>
            <person name="Ireland A."/>
            <person name="Larimer J."/>
            <person name="McCowan C."/>
            <person name="Murphy C."/>
            <person name="Pearson M."/>
            <person name="Poon T.W."/>
            <person name="Priest M."/>
            <person name="Roberts A."/>
            <person name="Saif S."/>
            <person name="Shea T."/>
            <person name="Sisk P."/>
            <person name="Sykes S."/>
            <person name="Wortman J."/>
            <person name="Nusbaum C."/>
            <person name="Birren B."/>
        </authorList>
    </citation>
    <scope>NUCLEOTIDE SEQUENCE [LARGE SCALE GENOMIC DNA]</scope>
    <source>
        <strain evidence="5">1006PhL</strain>
    </source>
</reference>
<feature type="compositionally biased region" description="Polar residues" evidence="2">
    <location>
        <begin position="148"/>
        <end position="179"/>
    </location>
</feature>
<proteinExistence type="predicted"/>
<sequence>MTAVCGICISNAVEENCYILMPGCGHVFDRACITNSLGVEYTCPECHNNYLLPSPYRPFQLSDSNALIEYKELHKRLLQANHTIAILKDELLKAHEDLNVEQRSRKKSNESLIILSQAFTALQEKYNNLSPPESDQLAVVVAVEKPESQQASDDVNQEPSENNAISSPRTPMPLQNSGASNVVNQLENSRSKLLIHYDTRIKELVAKIPGAQGGQKKSFEQHLRLNLENKVVVEKLHNLRYISSKIAANLSNSQDDAIRNAEKHKQVMAKFTAIVLKFKEGQESSAVENQDSQGEIKVCLEKISKFEEAVNLSNISDLQPLTARFQENDQLLPNDSQMYCYSTVSKKLKRVKAKHAKLANINRTFKQQKLQQNLEYILTESRKFREKIDFHGTIIEQAEQAVQDLESLWTET</sequence>
<evidence type="ECO:0000256" key="1">
    <source>
        <dbReference type="PROSITE-ProRule" id="PRU00175"/>
    </source>
</evidence>
<gene>
    <name evidence="4" type="ORF">HMPREF1544_04768</name>
</gene>
<dbReference type="AlphaFoldDB" id="S2JIV3"/>
<dbReference type="SUPFAM" id="SSF57850">
    <property type="entry name" value="RING/U-box"/>
    <property type="match status" value="1"/>
</dbReference>
<dbReference type="SMART" id="SM00184">
    <property type="entry name" value="RING"/>
    <property type="match status" value="1"/>
</dbReference>
<dbReference type="PROSITE" id="PS50089">
    <property type="entry name" value="ZF_RING_2"/>
    <property type="match status" value="1"/>
</dbReference>
<evidence type="ECO:0000313" key="5">
    <source>
        <dbReference type="Proteomes" id="UP000014254"/>
    </source>
</evidence>
<protein>
    <recommendedName>
        <fullName evidence="3">RING-type domain-containing protein</fullName>
    </recommendedName>
</protein>
<dbReference type="Pfam" id="PF13639">
    <property type="entry name" value="zf-RING_2"/>
    <property type="match status" value="1"/>
</dbReference>
<name>S2JIV3_MUCC1</name>
<dbReference type="InterPro" id="IPR001841">
    <property type="entry name" value="Znf_RING"/>
</dbReference>
<dbReference type="InterPro" id="IPR013083">
    <property type="entry name" value="Znf_RING/FYVE/PHD"/>
</dbReference>
<accession>S2JIV3</accession>
<evidence type="ECO:0000256" key="2">
    <source>
        <dbReference type="SAM" id="MobiDB-lite"/>
    </source>
</evidence>
<keyword evidence="1" id="KW-0863">Zinc-finger</keyword>
<keyword evidence="5" id="KW-1185">Reference proteome</keyword>
<keyword evidence="1" id="KW-0479">Metal-binding</keyword>
<keyword evidence="1" id="KW-0862">Zinc</keyword>
<dbReference type="VEuPathDB" id="FungiDB:HMPREF1544_04768"/>
<dbReference type="InParanoid" id="S2JIV3"/>
<dbReference type="EMBL" id="KE123951">
    <property type="protein sequence ID" value="EPB88417.1"/>
    <property type="molecule type" value="Genomic_DNA"/>
</dbReference>
<evidence type="ECO:0000259" key="3">
    <source>
        <dbReference type="PROSITE" id="PS50089"/>
    </source>
</evidence>
<evidence type="ECO:0000313" key="4">
    <source>
        <dbReference type="EMBL" id="EPB88417.1"/>
    </source>
</evidence>
<dbReference type="OMA" id="AVEENCY"/>
<dbReference type="OrthoDB" id="6105938at2759"/>
<feature type="domain" description="RING-type" evidence="3">
    <location>
        <begin position="5"/>
        <end position="47"/>
    </location>
</feature>
<feature type="region of interest" description="Disordered" evidence="2">
    <location>
        <begin position="147"/>
        <end position="179"/>
    </location>
</feature>
<dbReference type="Proteomes" id="UP000014254">
    <property type="component" value="Unassembled WGS sequence"/>
</dbReference>
<dbReference type="Gene3D" id="3.30.40.10">
    <property type="entry name" value="Zinc/RING finger domain, C3HC4 (zinc finger)"/>
    <property type="match status" value="1"/>
</dbReference>
<dbReference type="GO" id="GO:0008270">
    <property type="term" value="F:zinc ion binding"/>
    <property type="evidence" value="ECO:0007669"/>
    <property type="project" value="UniProtKB-KW"/>
</dbReference>